<evidence type="ECO:0000256" key="7">
    <source>
        <dbReference type="ARBA" id="ARBA00022989"/>
    </source>
</evidence>
<dbReference type="InterPro" id="IPR038508">
    <property type="entry name" value="ArfGAP_dom_sf"/>
</dbReference>
<keyword evidence="5 9" id="KW-0863">Zinc-finger</keyword>
<dbReference type="Proteomes" id="UP000467840">
    <property type="component" value="Chromosome 9"/>
</dbReference>
<dbReference type="Pfam" id="PF03619">
    <property type="entry name" value="Solute_trans_a"/>
    <property type="match status" value="1"/>
</dbReference>
<evidence type="ECO:0000256" key="4">
    <source>
        <dbReference type="ARBA" id="ARBA00022723"/>
    </source>
</evidence>
<dbReference type="EMBL" id="JAAGAX010000008">
    <property type="protein sequence ID" value="KAF2305119.1"/>
    <property type="molecule type" value="Genomic_DNA"/>
</dbReference>
<feature type="transmembrane region" description="Helical" evidence="11">
    <location>
        <begin position="136"/>
        <end position="157"/>
    </location>
</feature>
<reference evidence="13 14" key="1">
    <citation type="journal article" date="2020" name="Mol. Plant">
        <title>The Chromosome-Based Rubber Tree Genome Provides New Insights into Spurge Genome Evolution and Rubber Biosynthesis.</title>
        <authorList>
            <person name="Liu J."/>
            <person name="Shi C."/>
            <person name="Shi C.C."/>
            <person name="Li W."/>
            <person name="Zhang Q.J."/>
            <person name="Zhang Y."/>
            <person name="Li K."/>
            <person name="Lu H.F."/>
            <person name="Shi C."/>
            <person name="Zhu S.T."/>
            <person name="Xiao Z.Y."/>
            <person name="Nan H."/>
            <person name="Yue Y."/>
            <person name="Zhu X.G."/>
            <person name="Wu Y."/>
            <person name="Hong X.N."/>
            <person name="Fan G.Y."/>
            <person name="Tong Y."/>
            <person name="Zhang D."/>
            <person name="Mao C.L."/>
            <person name="Liu Y.L."/>
            <person name="Hao S.J."/>
            <person name="Liu W.Q."/>
            <person name="Lv M.Q."/>
            <person name="Zhang H.B."/>
            <person name="Liu Y."/>
            <person name="Hu-Tang G.R."/>
            <person name="Wang J.P."/>
            <person name="Wang J.H."/>
            <person name="Sun Y.H."/>
            <person name="Ni S.B."/>
            <person name="Chen W.B."/>
            <person name="Zhang X.C."/>
            <person name="Jiao Y.N."/>
            <person name="Eichler E.E."/>
            <person name="Li G.H."/>
            <person name="Liu X."/>
            <person name="Gao L.Z."/>
        </authorList>
    </citation>
    <scope>NUCLEOTIDE SEQUENCE [LARGE SCALE GENOMIC DNA]</scope>
    <source>
        <strain evidence="14">cv. GT1</strain>
        <tissue evidence="13">Leaf</tissue>
    </source>
</reference>
<dbReference type="InterPro" id="IPR037278">
    <property type="entry name" value="ARFGAP/RecO"/>
</dbReference>
<keyword evidence="3 11" id="KW-0812">Transmembrane</keyword>
<evidence type="ECO:0000256" key="10">
    <source>
        <dbReference type="SAM" id="MobiDB-lite"/>
    </source>
</evidence>
<keyword evidence="2" id="KW-0343">GTPase activation</keyword>
<feature type="region of interest" description="Disordered" evidence="10">
    <location>
        <begin position="306"/>
        <end position="366"/>
    </location>
</feature>
<feature type="transmembrane region" description="Helical" evidence="11">
    <location>
        <begin position="111"/>
        <end position="130"/>
    </location>
</feature>
<evidence type="ECO:0000259" key="12">
    <source>
        <dbReference type="PROSITE" id="PS50115"/>
    </source>
</evidence>
<feature type="domain" description="Arf-GAP" evidence="12">
    <location>
        <begin position="224"/>
        <end position="312"/>
    </location>
</feature>
<evidence type="ECO:0000256" key="3">
    <source>
        <dbReference type="ARBA" id="ARBA00022692"/>
    </source>
</evidence>
<dbReference type="PANTHER" id="PTHR46419:SF1">
    <property type="entry name" value="ARF-GAP DOMAIN-CONTAINING PROTEIN"/>
    <property type="match status" value="1"/>
</dbReference>
<feature type="compositionally biased region" description="Basic and acidic residues" evidence="10">
    <location>
        <begin position="306"/>
        <end position="323"/>
    </location>
</feature>
<evidence type="ECO:0000256" key="8">
    <source>
        <dbReference type="ARBA" id="ARBA00023136"/>
    </source>
</evidence>
<dbReference type="InterPro" id="IPR044520">
    <property type="entry name" value="ARF_GAP_AGD5/15"/>
</dbReference>
<keyword evidence="4" id="KW-0479">Metal-binding</keyword>
<gene>
    <name evidence="13" type="ORF">GH714_001891</name>
</gene>
<keyword evidence="8 11" id="KW-0472">Membrane</keyword>
<evidence type="ECO:0000313" key="14">
    <source>
        <dbReference type="Proteomes" id="UP000467840"/>
    </source>
</evidence>
<dbReference type="PRINTS" id="PR00405">
    <property type="entry name" value="REVINTRACTNG"/>
</dbReference>
<sequence length="604" mass="67113">MADILAENSGRQSVVTRQIQVDRSKIMSITKLNSVTLSLWDRVAEASLGDCKVPGFNVQLPNISISRNIVPDGIKGREIHHSFPVTLFQPSTVRLANCTLRLLKYWTWQFVIIRPICSILMITLQILGIYPTWLSWTFTIILNISVSLALYSLVLFYHVFAKELAPHNPLAKFFCIKGIVFFCFWQGVVLDILVALGIIRSHHFWLDVEHIEEALQNVLRSKMASVNLGIFICMQCSGIHRSLGVHVSKVRSATLDTWLPEQIALIQSMGNEKSNCHWEAELPPNYDRVGIENFIRAKYEEKRWVPRDGKAKSPPKVSEEKASFFRPGPESAVPEQMKNINHAYEERKSSPPPKTIDNGPASISCTPASVKESQKVPLVTKPQEPVQNSEQAAVSKAHLVKKEEKKTPVATPAKVDYATELFNLLCMDDSGGNFSKTPIDGFIFQYVSPFSAHQQQLAMLSQEHQVLMAAAVKSSGGSQTFPANMNKFSPSDIHLSSQNPNGNGIHLSSQNWRSASHQVLGMMMPTTNLPKHIQIGSNQQMFSAGNSVNIAASSMHSSGQGALINGTTNIRSSTMPPPTFPAMPTQPQGYYDFSSLTQGRFTKR</sequence>
<comment type="caution">
    <text evidence="13">The sequence shown here is derived from an EMBL/GenBank/DDBJ whole genome shotgun (WGS) entry which is preliminary data.</text>
</comment>
<dbReference type="SMART" id="SM00105">
    <property type="entry name" value="ArfGap"/>
    <property type="match status" value="1"/>
</dbReference>
<evidence type="ECO:0000256" key="6">
    <source>
        <dbReference type="ARBA" id="ARBA00022833"/>
    </source>
</evidence>
<organism evidence="13 14">
    <name type="scientific">Hevea brasiliensis</name>
    <name type="common">Para rubber tree</name>
    <name type="synonym">Siphonia brasiliensis</name>
    <dbReference type="NCBI Taxonomy" id="3981"/>
    <lineage>
        <taxon>Eukaryota</taxon>
        <taxon>Viridiplantae</taxon>
        <taxon>Streptophyta</taxon>
        <taxon>Embryophyta</taxon>
        <taxon>Tracheophyta</taxon>
        <taxon>Spermatophyta</taxon>
        <taxon>Magnoliopsida</taxon>
        <taxon>eudicotyledons</taxon>
        <taxon>Gunneridae</taxon>
        <taxon>Pentapetalae</taxon>
        <taxon>rosids</taxon>
        <taxon>fabids</taxon>
        <taxon>Malpighiales</taxon>
        <taxon>Euphorbiaceae</taxon>
        <taxon>Crotonoideae</taxon>
        <taxon>Micrandreae</taxon>
        <taxon>Hevea</taxon>
    </lineage>
</organism>
<protein>
    <recommendedName>
        <fullName evidence="12">Arf-GAP domain-containing protein</fullName>
    </recommendedName>
</protein>
<evidence type="ECO:0000313" key="13">
    <source>
        <dbReference type="EMBL" id="KAF2305119.1"/>
    </source>
</evidence>
<dbReference type="SUPFAM" id="SSF57863">
    <property type="entry name" value="ArfGap/RecO-like zinc finger"/>
    <property type="match status" value="1"/>
</dbReference>
<dbReference type="Pfam" id="PF01412">
    <property type="entry name" value="ArfGap"/>
    <property type="match status" value="1"/>
</dbReference>
<evidence type="ECO:0000256" key="11">
    <source>
        <dbReference type="SAM" id="Phobius"/>
    </source>
</evidence>
<evidence type="ECO:0000256" key="1">
    <source>
        <dbReference type="ARBA" id="ARBA00004141"/>
    </source>
</evidence>
<dbReference type="FunFam" id="1.10.220.150:FF:000009">
    <property type="entry name" value="stromal membrane-associated protein 1 isoform X1"/>
    <property type="match status" value="1"/>
</dbReference>
<evidence type="ECO:0000256" key="5">
    <source>
        <dbReference type="ARBA" id="ARBA00022771"/>
    </source>
</evidence>
<dbReference type="Gene3D" id="1.10.220.150">
    <property type="entry name" value="Arf GTPase activating protein"/>
    <property type="match status" value="1"/>
</dbReference>
<dbReference type="AlphaFoldDB" id="A0A6A6LZJ1"/>
<dbReference type="CDD" id="cd08204">
    <property type="entry name" value="ArfGap"/>
    <property type="match status" value="1"/>
</dbReference>
<keyword evidence="14" id="KW-1185">Reference proteome</keyword>
<dbReference type="InterPro" id="IPR005178">
    <property type="entry name" value="Ostalpha/TMEM184C"/>
</dbReference>
<accession>A0A6A6LZJ1</accession>
<dbReference type="PROSITE" id="PS50115">
    <property type="entry name" value="ARFGAP"/>
    <property type="match status" value="1"/>
</dbReference>
<dbReference type="SMART" id="SM01417">
    <property type="entry name" value="Solute_trans_a"/>
    <property type="match status" value="1"/>
</dbReference>
<keyword evidence="6" id="KW-0862">Zinc</keyword>
<dbReference type="InterPro" id="IPR001164">
    <property type="entry name" value="ArfGAP_dom"/>
</dbReference>
<name>A0A6A6LZJ1_HEVBR</name>
<dbReference type="GO" id="GO:0005096">
    <property type="term" value="F:GTPase activator activity"/>
    <property type="evidence" value="ECO:0007669"/>
    <property type="project" value="UniProtKB-KW"/>
</dbReference>
<proteinExistence type="predicted"/>
<dbReference type="GO" id="GO:0008270">
    <property type="term" value="F:zinc ion binding"/>
    <property type="evidence" value="ECO:0007669"/>
    <property type="project" value="UniProtKB-KW"/>
</dbReference>
<evidence type="ECO:0000256" key="2">
    <source>
        <dbReference type="ARBA" id="ARBA00022468"/>
    </source>
</evidence>
<dbReference type="PANTHER" id="PTHR46419">
    <property type="entry name" value="ADP-RIBOSYLATION FACTOR GTPASE-ACTIVATING PROTEIN AGD5"/>
    <property type="match status" value="1"/>
</dbReference>
<dbReference type="GO" id="GO:0016020">
    <property type="term" value="C:membrane"/>
    <property type="evidence" value="ECO:0007669"/>
    <property type="project" value="UniProtKB-SubCell"/>
</dbReference>
<keyword evidence="7 11" id="KW-1133">Transmembrane helix</keyword>
<comment type="subcellular location">
    <subcellularLocation>
        <location evidence="1">Membrane</location>
        <topology evidence="1">Multi-pass membrane protein</topology>
    </subcellularLocation>
</comment>
<evidence type="ECO:0000256" key="9">
    <source>
        <dbReference type="PROSITE-ProRule" id="PRU00288"/>
    </source>
</evidence>
<feature type="transmembrane region" description="Helical" evidence="11">
    <location>
        <begin position="178"/>
        <end position="199"/>
    </location>
</feature>